<dbReference type="InParanoid" id="A0A3N4LAY7"/>
<gene>
    <name evidence="3" type="ORF">L211DRAFT_852818</name>
</gene>
<dbReference type="Pfam" id="PF08101">
    <property type="entry name" value="Msb1-Mug8_dom"/>
    <property type="match status" value="1"/>
</dbReference>
<organism evidence="3 4">
    <name type="scientific">Terfezia boudieri ATCC MYA-4762</name>
    <dbReference type="NCBI Taxonomy" id="1051890"/>
    <lineage>
        <taxon>Eukaryota</taxon>
        <taxon>Fungi</taxon>
        <taxon>Dikarya</taxon>
        <taxon>Ascomycota</taxon>
        <taxon>Pezizomycotina</taxon>
        <taxon>Pezizomycetes</taxon>
        <taxon>Pezizales</taxon>
        <taxon>Pezizaceae</taxon>
        <taxon>Terfezia</taxon>
    </lineage>
</organism>
<feature type="region of interest" description="Disordered" evidence="1">
    <location>
        <begin position="578"/>
        <end position="604"/>
    </location>
</feature>
<proteinExistence type="predicted"/>
<evidence type="ECO:0000313" key="4">
    <source>
        <dbReference type="Proteomes" id="UP000267821"/>
    </source>
</evidence>
<evidence type="ECO:0000259" key="2">
    <source>
        <dbReference type="Pfam" id="PF08101"/>
    </source>
</evidence>
<dbReference type="STRING" id="1051890.A0A3N4LAY7"/>
<feature type="compositionally biased region" description="Polar residues" evidence="1">
    <location>
        <begin position="470"/>
        <end position="482"/>
    </location>
</feature>
<sequence length="993" mass="108051">MSAFFNKVFKGKDSAGSSSKKSQNLAIADVKNPQDEDPWLKTEVSPEEISELLRLCTKELKLRGLSTPFVLLSFRPVPDPGTPRNFIRSFFNNGDGGRMTGPKLEQELRLTEPMVLCGILKWCWGRLPGGVVTWEVYELFRVGESGADNLALDSNMARDAFSTFIPISVDSQARAQIIFDFFDLFSAIAAHAKTNGLAGLKLSRLAGWWAFEHVDTGWGFDGGYSSWTSARAADATMHLFFAYLRSLSPEDPAKGSSVPMLPTSLRALLHSIDYPPPKSATLQSRSVKVVMTVETVSPTPFALLRRAKHFQFRDDDKILHAFVQSDDPIQSLTDENRRVLKCISQTNESPVSSLGISSGLRARPSWSKFQDLGFSGVLEEDEDQAETKPVKEEQARSPTGDSFPESFGESFRKRAEMGPSHKAGDILARPTTPSWADFMVAGFAPQAPGNTGNSPMLLPPDKQLPPIETANSRVRSSQSNMHGNDDSLDPGELASVTPMEIDDAFWWVWMSSLSGEESSTRKAVFGRCALAETKADEGRWLVLEEKVKGAAQTTDDAAYIASKKGSKRGRLAKLGRRKSVGKNDAPKVVPGVGPVPPPPKPNIQPEVAARVQSVAAQIRQQALRRANGTGTQPEVVRKSSAFQLQPVVVSEAASAMKWASKYDSDRDAIRDAYLKGTPPPQMTSAAGERSLPALPKEELPEKPLPNPVPQATSMPHRPAPIEIPATKVVQRPASPVEKRTYPAPATSPKSVQSMASLSSPEKLPKTKGSRLGKLFGRKNDRQGFSRSTTPVPEPPIRSISTRDVSVPVQRNLIVNGNGVAKSSSLAVNETHLPPVPAKDLVRNDSFATGTSSNEERTSKQIFSNFDAGPLTDMPAFVPEDSPSPSPSRSVQHATAHHGVDLEDGEVSPMTPTQSEAEPTISPVIDRWAQHRKNAENRAKKNADDNTKITTESRASTMEDGDTSGEETIESRVARIKARVAELTGNIDTPPIRP</sequence>
<dbReference type="InterPro" id="IPR012965">
    <property type="entry name" value="Msb1/Mug8_dom"/>
</dbReference>
<dbReference type="EMBL" id="ML121582">
    <property type="protein sequence ID" value="RPB19826.1"/>
    <property type="molecule type" value="Genomic_DNA"/>
</dbReference>
<evidence type="ECO:0000313" key="3">
    <source>
        <dbReference type="EMBL" id="RPB19826.1"/>
    </source>
</evidence>
<keyword evidence="4" id="KW-1185">Reference proteome</keyword>
<feature type="domain" description="Meiotically up-regulated protein Msb1/Mug8" evidence="2">
    <location>
        <begin position="43"/>
        <end position="546"/>
    </location>
</feature>
<evidence type="ECO:0000256" key="1">
    <source>
        <dbReference type="SAM" id="MobiDB-lite"/>
    </source>
</evidence>
<feature type="region of interest" description="Disordered" evidence="1">
    <location>
        <begin position="672"/>
        <end position="803"/>
    </location>
</feature>
<dbReference type="AlphaFoldDB" id="A0A3N4LAY7"/>
<feature type="compositionally biased region" description="Acidic residues" evidence="1">
    <location>
        <begin position="958"/>
        <end position="967"/>
    </location>
</feature>
<reference evidence="3 4" key="1">
    <citation type="journal article" date="2018" name="Nat. Ecol. Evol.">
        <title>Pezizomycetes genomes reveal the molecular basis of ectomycorrhizal truffle lifestyle.</title>
        <authorList>
            <person name="Murat C."/>
            <person name="Payen T."/>
            <person name="Noel B."/>
            <person name="Kuo A."/>
            <person name="Morin E."/>
            <person name="Chen J."/>
            <person name="Kohler A."/>
            <person name="Krizsan K."/>
            <person name="Balestrini R."/>
            <person name="Da Silva C."/>
            <person name="Montanini B."/>
            <person name="Hainaut M."/>
            <person name="Levati E."/>
            <person name="Barry K.W."/>
            <person name="Belfiori B."/>
            <person name="Cichocki N."/>
            <person name="Clum A."/>
            <person name="Dockter R.B."/>
            <person name="Fauchery L."/>
            <person name="Guy J."/>
            <person name="Iotti M."/>
            <person name="Le Tacon F."/>
            <person name="Lindquist E.A."/>
            <person name="Lipzen A."/>
            <person name="Malagnac F."/>
            <person name="Mello A."/>
            <person name="Molinier V."/>
            <person name="Miyauchi S."/>
            <person name="Poulain J."/>
            <person name="Riccioni C."/>
            <person name="Rubini A."/>
            <person name="Sitrit Y."/>
            <person name="Splivallo R."/>
            <person name="Traeger S."/>
            <person name="Wang M."/>
            <person name="Zifcakova L."/>
            <person name="Wipf D."/>
            <person name="Zambonelli A."/>
            <person name="Paolocci F."/>
            <person name="Nowrousian M."/>
            <person name="Ottonello S."/>
            <person name="Baldrian P."/>
            <person name="Spatafora J.W."/>
            <person name="Henrissat B."/>
            <person name="Nagy L.G."/>
            <person name="Aury J.M."/>
            <person name="Wincker P."/>
            <person name="Grigoriev I.V."/>
            <person name="Bonfante P."/>
            <person name="Martin F.M."/>
        </authorList>
    </citation>
    <scope>NUCLEOTIDE SEQUENCE [LARGE SCALE GENOMIC DNA]</scope>
    <source>
        <strain evidence="3 4">ATCC MYA-4762</strain>
    </source>
</reference>
<dbReference type="OrthoDB" id="3362494at2759"/>
<dbReference type="PANTHER" id="PTHR28093">
    <property type="entry name" value="MORPHOGENESIS-RELATED PROTEIN MSB1"/>
    <property type="match status" value="1"/>
</dbReference>
<protein>
    <recommendedName>
        <fullName evidence="2">Meiotically up-regulated protein Msb1/Mug8 domain-containing protein</fullName>
    </recommendedName>
</protein>
<accession>A0A3N4LAY7</accession>
<dbReference type="PANTHER" id="PTHR28093:SF1">
    <property type="entry name" value="MORPHOGENESIS-RELATED PROTEIN MSB1"/>
    <property type="match status" value="1"/>
</dbReference>
<dbReference type="InterPro" id="IPR037508">
    <property type="entry name" value="Msb1/Mug8"/>
</dbReference>
<name>A0A3N4LAY7_9PEZI</name>
<feature type="region of interest" description="Disordered" evidence="1">
    <location>
        <begin position="835"/>
        <end position="967"/>
    </location>
</feature>
<feature type="compositionally biased region" description="Basic and acidic residues" evidence="1">
    <location>
        <begin position="385"/>
        <end position="395"/>
    </location>
</feature>
<dbReference type="Proteomes" id="UP000267821">
    <property type="component" value="Unassembled WGS sequence"/>
</dbReference>
<feature type="compositionally biased region" description="Basic and acidic residues" evidence="1">
    <location>
        <begin position="932"/>
        <end position="946"/>
    </location>
</feature>
<dbReference type="CDD" id="cd04401">
    <property type="entry name" value="RhoGAP_fMSB1"/>
    <property type="match status" value="1"/>
</dbReference>
<feature type="compositionally biased region" description="Pro residues" evidence="1">
    <location>
        <begin position="593"/>
        <end position="602"/>
    </location>
</feature>
<feature type="region of interest" description="Disordered" evidence="1">
    <location>
        <begin position="470"/>
        <end position="491"/>
    </location>
</feature>
<feature type="compositionally biased region" description="Polar residues" evidence="1">
    <location>
        <begin position="747"/>
        <end position="759"/>
    </location>
</feature>
<feature type="region of interest" description="Disordered" evidence="1">
    <location>
        <begin position="1"/>
        <end position="30"/>
    </location>
</feature>
<feature type="region of interest" description="Disordered" evidence="1">
    <location>
        <begin position="379"/>
        <end position="407"/>
    </location>
</feature>